<feature type="signal peptide" evidence="1">
    <location>
        <begin position="1"/>
        <end position="20"/>
    </location>
</feature>
<protein>
    <submittedName>
        <fullName evidence="2">Uncharacterized protein</fullName>
    </submittedName>
</protein>
<organism evidence="2 3">
    <name type="scientific">Perkinsus olseni</name>
    <name type="common">Perkinsus atlanticus</name>
    <dbReference type="NCBI Taxonomy" id="32597"/>
    <lineage>
        <taxon>Eukaryota</taxon>
        <taxon>Sar</taxon>
        <taxon>Alveolata</taxon>
        <taxon>Perkinsozoa</taxon>
        <taxon>Perkinsea</taxon>
        <taxon>Perkinsida</taxon>
        <taxon>Perkinsidae</taxon>
        <taxon>Perkinsus</taxon>
    </lineage>
</organism>
<evidence type="ECO:0000313" key="3">
    <source>
        <dbReference type="Proteomes" id="UP000572268"/>
    </source>
</evidence>
<keyword evidence="1" id="KW-0732">Signal</keyword>
<feature type="chain" id="PRO_5029605907" evidence="1">
    <location>
        <begin position="21"/>
        <end position="315"/>
    </location>
</feature>
<evidence type="ECO:0000256" key="1">
    <source>
        <dbReference type="SAM" id="SignalP"/>
    </source>
</evidence>
<dbReference type="InterPro" id="IPR017853">
    <property type="entry name" value="GH"/>
</dbReference>
<gene>
    <name evidence="2" type="ORF">FOL46_001606</name>
</gene>
<evidence type="ECO:0000313" key="2">
    <source>
        <dbReference type="EMBL" id="KAF4649643.1"/>
    </source>
</evidence>
<comment type="caution">
    <text evidence="2">The sequence shown here is derived from an EMBL/GenBank/DDBJ whole genome shotgun (WGS) entry which is preliminary data.</text>
</comment>
<dbReference type="EMBL" id="JABANN010001462">
    <property type="protein sequence ID" value="KAF4649643.1"/>
    <property type="molecule type" value="Genomic_DNA"/>
</dbReference>
<reference evidence="2 3" key="1">
    <citation type="submission" date="2020-04" db="EMBL/GenBank/DDBJ databases">
        <title>Perkinsus olseni comparative genomics.</title>
        <authorList>
            <person name="Bogema D.R."/>
        </authorList>
    </citation>
    <scope>NUCLEOTIDE SEQUENCE [LARGE SCALE GENOMIC DNA]</scope>
    <source>
        <strain evidence="2">ATCC PRA-31</strain>
    </source>
</reference>
<name>A0A7J6KQK5_PEROL</name>
<proteinExistence type="predicted"/>
<sequence length="315" mass="35803">MVSRPHSIIAILFAFMLCSGGVDVSFSSQEWLLPTNDICGMFSLGVNKFLLEGTTVVNDGSVFSEVLNVTKVNEIADCAKKFGTSMSLLLWTDDYPFDECSRSTFNFTTLKHQLQSYVTQYDVDEVTFWIWVGNCQQFSWQIARKIGWIIRTKLRTRLGKSLRASLGFAAEPFDSPLWQYIRPARLGRYYNTISVHFGSPGVVDSRAVDDRFARAVVERLVTLGISPRRIELSVAAQGYQKLTLQPSTYFELSKKGAPPFSNGYFEDYVYQSQQQVVEKTHLIEERGLRGFSLQTVDFDLPVKNRSSLLYAALYY</sequence>
<dbReference type="Proteomes" id="UP000572268">
    <property type="component" value="Unassembled WGS sequence"/>
</dbReference>
<accession>A0A7J6KQK5</accession>
<dbReference type="AlphaFoldDB" id="A0A7J6KQK5"/>
<dbReference type="SUPFAM" id="SSF51445">
    <property type="entry name" value="(Trans)glycosidases"/>
    <property type="match status" value="1"/>
</dbReference>